<dbReference type="InterPro" id="IPR000408">
    <property type="entry name" value="Reg_chr_condens"/>
</dbReference>
<keyword evidence="1" id="KW-0677">Repeat</keyword>
<dbReference type="InterPro" id="IPR051625">
    <property type="entry name" value="Signaling_Regulatory_Domain"/>
</dbReference>
<evidence type="ECO:0008006" key="5">
    <source>
        <dbReference type="Google" id="ProtNLM"/>
    </source>
</evidence>
<protein>
    <recommendedName>
        <fullName evidence="5">BTB domain-containing protein</fullName>
    </recommendedName>
</protein>
<proteinExistence type="predicted"/>
<dbReference type="PROSITE" id="PS50012">
    <property type="entry name" value="RCC1_3"/>
    <property type="match status" value="2"/>
</dbReference>
<dbReference type="SUPFAM" id="SSF50985">
    <property type="entry name" value="RCC1/BLIP-II"/>
    <property type="match status" value="1"/>
</dbReference>
<dbReference type="PRINTS" id="PR00633">
    <property type="entry name" value="RCCNDNSATION"/>
</dbReference>
<dbReference type="PANTHER" id="PTHR22872">
    <property type="entry name" value="BTK-BINDING PROTEIN-RELATED"/>
    <property type="match status" value="1"/>
</dbReference>
<evidence type="ECO:0000256" key="1">
    <source>
        <dbReference type="ARBA" id="ARBA00022737"/>
    </source>
</evidence>
<feature type="repeat" description="RCC1" evidence="2">
    <location>
        <begin position="178"/>
        <end position="233"/>
    </location>
</feature>
<dbReference type="Gene3D" id="2.130.10.30">
    <property type="entry name" value="Regulator of chromosome condensation 1/beta-lactamase-inhibitor protein II"/>
    <property type="match status" value="1"/>
</dbReference>
<dbReference type="OrthoDB" id="437595at2759"/>
<dbReference type="AlphaFoldDB" id="A0A813DVW1"/>
<sequence>MALGAQTLRQQLTSIPILSRGTICPDGSSVVDSILHWLTNGVKTPLCIFQNGRGAAFVGKDGRLYTLRFQLGEDDFEEVKLHQIKADEEDWQITDTSDVAAVTVAHAEHCILVLDSKMELHVRQDDGSQDDGLSEEVTLSHLGRSTLVEAVLPRPLPGRRVAQVACSEKHFLALTTDGVVHSCGSNSSGQLGLGHTDFNMKMAPVHLEKNSSGDRFAIFVACGSEHSAVLCEQGTAMTFGSSHDFRLGRRSETWVNPWPMAIEFPGNSRCIRVACGAKHTLFLTATGHLWGCGQGAQRQLGSAASGCVLITELPFSRHNGIPVDIFSHPSLNVSVVLTQDNRFWICGEAGSLCCTSGLIEDFLPYDRNAVIIDSLVVCMKPTWERVNIPGFNDSEVCSVELVAASGSGLGAETAGESESEYASRLLNHLSTGSLRRLAQKGLKEGSVVPSDVISEHDCEGGAVKTDASSLAAHRPRSQSTCSEAAQEKPDACRSIFVGLDTVKIRSPYLSRLLQSPCQVNVTKHEGGRMTVQMHKYSYDALHAYGRYLHEDVVVCRPETAMELLELAQEFVDATGLAEQCTQLVRRYVSSASLAACLASCLYLGRSALGAEIAKQRLCVENACDVLQVIESASGSSEDPQAAYIRDIAMAFAARNATAIVMSERFAVMEDALKSRLFIKLANMGLLKT</sequence>
<organism evidence="3 4">
    <name type="scientific">Polarella glacialis</name>
    <name type="common">Dinoflagellate</name>
    <dbReference type="NCBI Taxonomy" id="89957"/>
    <lineage>
        <taxon>Eukaryota</taxon>
        <taxon>Sar</taxon>
        <taxon>Alveolata</taxon>
        <taxon>Dinophyceae</taxon>
        <taxon>Suessiales</taxon>
        <taxon>Suessiaceae</taxon>
        <taxon>Polarella</taxon>
    </lineage>
</organism>
<dbReference type="InterPro" id="IPR011333">
    <property type="entry name" value="SKP1/BTB/POZ_sf"/>
</dbReference>
<evidence type="ECO:0000313" key="3">
    <source>
        <dbReference type="EMBL" id="CAE8589578.1"/>
    </source>
</evidence>
<dbReference type="EMBL" id="CAJNNV010003765">
    <property type="protein sequence ID" value="CAE8589578.1"/>
    <property type="molecule type" value="Genomic_DNA"/>
</dbReference>
<dbReference type="Pfam" id="PF13540">
    <property type="entry name" value="RCC1_2"/>
    <property type="match status" value="2"/>
</dbReference>
<accession>A0A813DVW1</accession>
<feature type="repeat" description="RCC1" evidence="2">
    <location>
        <begin position="234"/>
        <end position="286"/>
    </location>
</feature>
<keyword evidence="4" id="KW-1185">Reference proteome</keyword>
<comment type="caution">
    <text evidence="3">The sequence shown here is derived from an EMBL/GenBank/DDBJ whole genome shotgun (WGS) entry which is preliminary data.</text>
</comment>
<dbReference type="Proteomes" id="UP000654075">
    <property type="component" value="Unassembled WGS sequence"/>
</dbReference>
<dbReference type="PROSITE" id="PS00626">
    <property type="entry name" value="RCC1_2"/>
    <property type="match status" value="2"/>
</dbReference>
<gene>
    <name evidence="3" type="ORF">PGLA1383_LOCUS8332</name>
</gene>
<evidence type="ECO:0000256" key="2">
    <source>
        <dbReference type="PROSITE-ProRule" id="PRU00235"/>
    </source>
</evidence>
<dbReference type="InterPro" id="IPR009091">
    <property type="entry name" value="RCC1/BLIP-II"/>
</dbReference>
<dbReference type="Gene3D" id="3.30.710.10">
    <property type="entry name" value="Potassium Channel Kv1.1, Chain A"/>
    <property type="match status" value="1"/>
</dbReference>
<name>A0A813DVW1_POLGL</name>
<evidence type="ECO:0000313" key="4">
    <source>
        <dbReference type="Proteomes" id="UP000654075"/>
    </source>
</evidence>
<reference evidence="3" key="1">
    <citation type="submission" date="2021-02" db="EMBL/GenBank/DDBJ databases">
        <authorList>
            <person name="Dougan E. K."/>
            <person name="Rhodes N."/>
            <person name="Thang M."/>
            <person name="Chan C."/>
        </authorList>
    </citation>
    <scope>NUCLEOTIDE SEQUENCE</scope>
</reference>